<evidence type="ECO:0000259" key="6">
    <source>
        <dbReference type="PROSITE" id="PS50850"/>
    </source>
</evidence>
<feature type="transmembrane region" description="Helical" evidence="5">
    <location>
        <begin position="263"/>
        <end position="285"/>
    </location>
</feature>
<comment type="subcellular location">
    <subcellularLocation>
        <location evidence="1">Membrane</location>
        <topology evidence="1">Multi-pass membrane protein</topology>
    </subcellularLocation>
</comment>
<keyword evidence="8" id="KW-1185">Reference proteome</keyword>
<accession>A0AAD5T2E9</accession>
<evidence type="ECO:0000313" key="8">
    <source>
        <dbReference type="Proteomes" id="UP001211907"/>
    </source>
</evidence>
<dbReference type="EMBL" id="JADGJH010000771">
    <property type="protein sequence ID" value="KAJ3122939.1"/>
    <property type="molecule type" value="Genomic_DNA"/>
</dbReference>
<dbReference type="AlphaFoldDB" id="A0AAD5T2E9"/>
<keyword evidence="2 5" id="KW-0812">Transmembrane</keyword>
<dbReference type="PANTHER" id="PTHR23501">
    <property type="entry name" value="MAJOR FACILITATOR SUPERFAMILY"/>
    <property type="match status" value="1"/>
</dbReference>
<dbReference type="InterPro" id="IPR020846">
    <property type="entry name" value="MFS_dom"/>
</dbReference>
<feature type="transmembrane region" description="Helical" evidence="5">
    <location>
        <begin position="66"/>
        <end position="86"/>
    </location>
</feature>
<dbReference type="PRINTS" id="PR01036">
    <property type="entry name" value="TCRTETB"/>
</dbReference>
<comment type="caution">
    <text evidence="7">The sequence shown here is derived from an EMBL/GenBank/DDBJ whole genome shotgun (WGS) entry which is preliminary data.</text>
</comment>
<feature type="transmembrane region" description="Helical" evidence="5">
    <location>
        <begin position="36"/>
        <end position="54"/>
    </location>
</feature>
<dbReference type="PANTHER" id="PTHR23501:SF102">
    <property type="entry name" value="DRUG TRANSPORTER, PUTATIVE (AFU_ORTHOLOGUE AFUA_3G08530)-RELATED"/>
    <property type="match status" value="1"/>
</dbReference>
<evidence type="ECO:0000256" key="1">
    <source>
        <dbReference type="ARBA" id="ARBA00004141"/>
    </source>
</evidence>
<dbReference type="PROSITE" id="PS50850">
    <property type="entry name" value="MFS"/>
    <property type="match status" value="1"/>
</dbReference>
<protein>
    <submittedName>
        <fullName evidence="7">DNA repair protein rad50</fullName>
    </submittedName>
</protein>
<evidence type="ECO:0000256" key="3">
    <source>
        <dbReference type="ARBA" id="ARBA00022989"/>
    </source>
</evidence>
<organism evidence="7 8">
    <name type="scientific">Physocladia obscura</name>
    <dbReference type="NCBI Taxonomy" id="109957"/>
    <lineage>
        <taxon>Eukaryota</taxon>
        <taxon>Fungi</taxon>
        <taxon>Fungi incertae sedis</taxon>
        <taxon>Chytridiomycota</taxon>
        <taxon>Chytridiomycota incertae sedis</taxon>
        <taxon>Chytridiomycetes</taxon>
        <taxon>Chytridiales</taxon>
        <taxon>Chytriomycetaceae</taxon>
        <taxon>Physocladia</taxon>
    </lineage>
</organism>
<dbReference type="InterPro" id="IPR036259">
    <property type="entry name" value="MFS_trans_sf"/>
</dbReference>
<keyword evidence="3 5" id="KW-1133">Transmembrane helix</keyword>
<feature type="domain" description="Major facilitator superfamily (MFS) profile" evidence="6">
    <location>
        <begin position="1"/>
        <end position="387"/>
    </location>
</feature>
<gene>
    <name evidence="7" type="primary">RAD50_2</name>
    <name evidence="7" type="ORF">HK100_011786</name>
</gene>
<dbReference type="GO" id="GO:0022857">
    <property type="term" value="F:transmembrane transporter activity"/>
    <property type="evidence" value="ECO:0007669"/>
    <property type="project" value="InterPro"/>
</dbReference>
<dbReference type="Pfam" id="PF07690">
    <property type="entry name" value="MFS_1"/>
    <property type="match status" value="1"/>
</dbReference>
<proteinExistence type="predicted"/>
<dbReference type="GO" id="GO:0005886">
    <property type="term" value="C:plasma membrane"/>
    <property type="evidence" value="ECO:0007669"/>
    <property type="project" value="TreeGrafter"/>
</dbReference>
<feature type="transmembrane region" description="Helical" evidence="5">
    <location>
        <begin position="388"/>
        <end position="405"/>
    </location>
</feature>
<feature type="transmembrane region" description="Helical" evidence="5">
    <location>
        <begin position="297"/>
        <end position="323"/>
    </location>
</feature>
<feature type="transmembrane region" description="Helical" evidence="5">
    <location>
        <begin position="98"/>
        <end position="122"/>
    </location>
</feature>
<keyword evidence="4 5" id="KW-0472">Membrane</keyword>
<feature type="transmembrane region" description="Helical" evidence="5">
    <location>
        <begin position="134"/>
        <end position="153"/>
    </location>
</feature>
<dbReference type="Gene3D" id="1.20.1250.20">
    <property type="entry name" value="MFS general substrate transporter like domains"/>
    <property type="match status" value="1"/>
</dbReference>
<feature type="transmembrane region" description="Helical" evidence="5">
    <location>
        <begin position="234"/>
        <end position="257"/>
    </location>
</feature>
<dbReference type="InterPro" id="IPR011701">
    <property type="entry name" value="MFS"/>
</dbReference>
<dbReference type="Proteomes" id="UP001211907">
    <property type="component" value="Unassembled WGS sequence"/>
</dbReference>
<dbReference type="Gene3D" id="1.20.1720.10">
    <property type="entry name" value="Multidrug resistance protein D"/>
    <property type="match status" value="1"/>
</dbReference>
<evidence type="ECO:0000256" key="5">
    <source>
        <dbReference type="SAM" id="Phobius"/>
    </source>
</evidence>
<sequence>MLIISRAIAGLGCSGIFGLVDIIVADITTIRERGKFYAVMTMVWAFSSAVGPLIGGLFVDRVSWRWIFYINLPLGLITLPLVNHFLRLPSPKQESIYSALGGIDWLGSFFIGAAIACFLIGVQGAGTQFDWNSAAFICLMILTIIFGTLFIYVEGWVTKNPVIPLSLFRDRNVVGTCLAAFFIGMTFLPNLYMPEWFQVVLGVDATMSGIRTFPFVFSMLIFQIATSTITDSTGICFPFIPMGAVFFSVGAGLLSILDASSELWKQIVFLFILGIGPGLALNSNLVLVQTGLSGNAIAVAISTLNLIQVLGSTISPAIGAAIFNSEIANHINTNLASANITITVPAGYDPSIIYTDPTVVHNTEIIASGSLAQLALINAYVQTISTEFLIGVAFGGGLLVVSLLMNKKRLPVHTENKEVELNFIEA</sequence>
<evidence type="ECO:0000313" key="7">
    <source>
        <dbReference type="EMBL" id="KAJ3122939.1"/>
    </source>
</evidence>
<evidence type="ECO:0000256" key="4">
    <source>
        <dbReference type="ARBA" id="ARBA00023136"/>
    </source>
</evidence>
<reference evidence="7" key="1">
    <citation type="submission" date="2020-05" db="EMBL/GenBank/DDBJ databases">
        <title>Phylogenomic resolution of chytrid fungi.</title>
        <authorList>
            <person name="Stajich J.E."/>
            <person name="Amses K."/>
            <person name="Simmons R."/>
            <person name="Seto K."/>
            <person name="Myers J."/>
            <person name="Bonds A."/>
            <person name="Quandt C.A."/>
            <person name="Barry K."/>
            <person name="Liu P."/>
            <person name="Grigoriev I."/>
            <person name="Longcore J.E."/>
            <person name="James T.Y."/>
        </authorList>
    </citation>
    <scope>NUCLEOTIDE SEQUENCE</scope>
    <source>
        <strain evidence="7">JEL0513</strain>
    </source>
</reference>
<dbReference type="SUPFAM" id="SSF103473">
    <property type="entry name" value="MFS general substrate transporter"/>
    <property type="match status" value="2"/>
</dbReference>
<name>A0AAD5T2E9_9FUNG</name>
<evidence type="ECO:0000256" key="2">
    <source>
        <dbReference type="ARBA" id="ARBA00022692"/>
    </source>
</evidence>
<feature type="transmembrane region" description="Helical" evidence="5">
    <location>
        <begin position="173"/>
        <end position="193"/>
    </location>
</feature>
<feature type="transmembrane region" description="Helical" evidence="5">
    <location>
        <begin position="6"/>
        <end position="24"/>
    </location>
</feature>